<organism evidence="1 2">
    <name type="scientific">Camelimonas fluminis</name>
    <dbReference type="NCBI Taxonomy" id="1576911"/>
    <lineage>
        <taxon>Bacteria</taxon>
        <taxon>Pseudomonadati</taxon>
        <taxon>Pseudomonadota</taxon>
        <taxon>Alphaproteobacteria</taxon>
        <taxon>Hyphomicrobiales</taxon>
        <taxon>Chelatococcaceae</taxon>
        <taxon>Camelimonas</taxon>
    </lineage>
</organism>
<name>A0ABV7UFW9_9HYPH</name>
<proteinExistence type="predicted"/>
<dbReference type="SUPFAM" id="SSF47413">
    <property type="entry name" value="lambda repressor-like DNA-binding domains"/>
    <property type="match status" value="1"/>
</dbReference>
<reference evidence="2" key="1">
    <citation type="journal article" date="2019" name="Int. J. Syst. Evol. Microbiol.">
        <title>The Global Catalogue of Microorganisms (GCM) 10K type strain sequencing project: providing services to taxonomists for standard genome sequencing and annotation.</title>
        <authorList>
            <consortium name="The Broad Institute Genomics Platform"/>
            <consortium name="The Broad Institute Genome Sequencing Center for Infectious Disease"/>
            <person name="Wu L."/>
            <person name="Ma J."/>
        </authorList>
    </citation>
    <scope>NUCLEOTIDE SEQUENCE [LARGE SCALE GENOMIC DNA]</scope>
    <source>
        <strain evidence="2">KCTC 42282</strain>
    </source>
</reference>
<dbReference type="InterPro" id="IPR010982">
    <property type="entry name" value="Lambda_DNA-bd_dom_sf"/>
</dbReference>
<dbReference type="InterPro" id="IPR031856">
    <property type="entry name" value="YdaS_toxin-like"/>
</dbReference>
<evidence type="ECO:0000313" key="1">
    <source>
        <dbReference type="EMBL" id="MFC3637052.1"/>
    </source>
</evidence>
<dbReference type="Proteomes" id="UP001595704">
    <property type="component" value="Unassembled WGS sequence"/>
</dbReference>
<dbReference type="EMBL" id="JBHRYC010000026">
    <property type="protein sequence ID" value="MFC3637052.1"/>
    <property type="molecule type" value="Genomic_DNA"/>
</dbReference>
<dbReference type="Pfam" id="PF15943">
    <property type="entry name" value="YdaS_toxin"/>
    <property type="match status" value="1"/>
</dbReference>
<dbReference type="RefSeq" id="WP_191318021.1">
    <property type="nucleotide sequence ID" value="NZ_BNCG01000002.1"/>
</dbReference>
<evidence type="ECO:0000313" key="2">
    <source>
        <dbReference type="Proteomes" id="UP001595704"/>
    </source>
</evidence>
<gene>
    <name evidence="1" type="ORF">ACFONL_06595</name>
</gene>
<keyword evidence="2" id="KW-1185">Reference proteome</keyword>
<accession>A0ABV7UFW9</accession>
<dbReference type="Gene3D" id="1.10.260.40">
    <property type="entry name" value="lambda repressor-like DNA-binding domains"/>
    <property type="match status" value="1"/>
</dbReference>
<sequence length="72" mass="7871">MLDIVKRAAEKAGGITKLASEIGVKHPSLHSWKQIPANRVRDIERVTGIPDYELRPDLFRPPVGASAPEVTA</sequence>
<comment type="caution">
    <text evidence="1">The sequence shown here is derived from an EMBL/GenBank/DDBJ whole genome shotgun (WGS) entry which is preliminary data.</text>
</comment>
<protein>
    <submittedName>
        <fullName evidence="1">Transcriptional regulator</fullName>
    </submittedName>
</protein>